<dbReference type="eggNOG" id="COG0300">
    <property type="taxonomic scope" value="Bacteria"/>
</dbReference>
<keyword evidence="2" id="KW-1185">Reference proteome</keyword>
<dbReference type="InterPro" id="IPR036291">
    <property type="entry name" value="NAD(P)-bd_dom_sf"/>
</dbReference>
<gene>
    <name evidence="1" type="ORF">PL11_005850</name>
</gene>
<dbReference type="KEGG" id="lcu:PL11_005850"/>
<dbReference type="PANTHER" id="PTHR43431">
    <property type="entry name" value="OXIDOREDUCTASE, SHORT CHAIN DEHYDROGENASE/REDUCTASE FAMILY (AFU_ORTHOLOGUE AFUA_5G14000)"/>
    <property type="match status" value="1"/>
</dbReference>
<dbReference type="PANTHER" id="PTHR43431:SF1">
    <property type="entry name" value="OS08G0476300 PROTEIN"/>
    <property type="match status" value="1"/>
</dbReference>
<proteinExistence type="predicted"/>
<organism evidence="1 2">
    <name type="scientific">Lentilactobacillus curieae</name>
    <dbReference type="NCBI Taxonomy" id="1138822"/>
    <lineage>
        <taxon>Bacteria</taxon>
        <taxon>Bacillati</taxon>
        <taxon>Bacillota</taxon>
        <taxon>Bacilli</taxon>
        <taxon>Lactobacillales</taxon>
        <taxon>Lactobacillaceae</taxon>
        <taxon>Lentilactobacillus</taxon>
    </lineage>
</organism>
<accession>A0A1S6QIR5</accession>
<dbReference type="SUPFAM" id="SSF51735">
    <property type="entry name" value="NAD(P)-binding Rossmann-fold domains"/>
    <property type="match status" value="1"/>
</dbReference>
<reference evidence="1 2" key="1">
    <citation type="journal article" date="2015" name="Genome Announc.">
        <title>Genome Sequence of Lactobacillus curieae CCTCC M 2011381T, a Novel Producer of Gamma-aminobutyric Acid.</title>
        <authorList>
            <person name="Wang Y."/>
            <person name="Wang Y."/>
            <person name="Lang C."/>
            <person name="Wei D."/>
            <person name="Xu P."/>
            <person name="Xie J."/>
        </authorList>
    </citation>
    <scope>NUCLEOTIDE SEQUENCE [LARGE SCALE GENOMIC DNA]</scope>
    <source>
        <strain evidence="1 2">CCTCC M 2011381</strain>
    </source>
</reference>
<evidence type="ECO:0000313" key="2">
    <source>
        <dbReference type="Proteomes" id="UP000030361"/>
    </source>
</evidence>
<name>A0A1S6QIR5_9LACO</name>
<evidence type="ECO:0000313" key="1">
    <source>
        <dbReference type="EMBL" id="AQW21489.1"/>
    </source>
</evidence>
<dbReference type="RefSeq" id="WP_035167960.1">
    <property type="nucleotide sequence ID" value="NZ_CP018906.1"/>
</dbReference>
<sequence length="218" mass="22889">MATKIALIVGPGHAGLGEALANQFGDHGFQIALLGKNLAPLDELVAALKQNHISAFSLQADLSNSDSVAKAITDISSHGNLQVVIYNATMRTKNQPTDLTGDSLIDSLTSNLLGAVTVTNKALPVVKQTGDGVFLYTGSIVATKPGPSDVEQSIGKVGLKNYVVALNKQLSKSGVFAGMVTINTYIRKGKAGHMDPNEIAKAYVNLAAKKDTANFEYH</sequence>
<dbReference type="Gene3D" id="3.40.50.720">
    <property type="entry name" value="NAD(P)-binding Rossmann-like Domain"/>
    <property type="match status" value="1"/>
</dbReference>
<protein>
    <submittedName>
        <fullName evidence="1">Short-chain dehydrogenase</fullName>
    </submittedName>
</protein>
<dbReference type="Pfam" id="PF00106">
    <property type="entry name" value="adh_short"/>
    <property type="match status" value="1"/>
</dbReference>
<dbReference type="AlphaFoldDB" id="A0A1S6QIR5"/>
<dbReference type="Proteomes" id="UP000030361">
    <property type="component" value="Chromosome"/>
</dbReference>
<dbReference type="EMBL" id="CP018906">
    <property type="protein sequence ID" value="AQW21489.1"/>
    <property type="molecule type" value="Genomic_DNA"/>
</dbReference>
<dbReference type="InterPro" id="IPR002347">
    <property type="entry name" value="SDR_fam"/>
</dbReference>
<dbReference type="OrthoDB" id="9799818at2"/>